<evidence type="ECO:0000313" key="6">
    <source>
        <dbReference type="Proteomes" id="UP000563050"/>
    </source>
</evidence>
<dbReference type="Gene3D" id="3.30.450.20">
    <property type="entry name" value="PAS domain"/>
    <property type="match status" value="1"/>
</dbReference>
<dbReference type="PROSITE" id="PS50883">
    <property type="entry name" value="EAL"/>
    <property type="match status" value="1"/>
</dbReference>
<dbReference type="NCBIfam" id="TIGR00254">
    <property type="entry name" value="GGDEF"/>
    <property type="match status" value="1"/>
</dbReference>
<evidence type="ECO:0000313" key="5">
    <source>
        <dbReference type="EMBL" id="MBB3182884.1"/>
    </source>
</evidence>
<feature type="domain" description="GGDEF" evidence="4">
    <location>
        <begin position="179"/>
        <end position="317"/>
    </location>
</feature>
<dbReference type="AlphaFoldDB" id="A0A7W5GXY0"/>
<dbReference type="InterPro" id="IPR001633">
    <property type="entry name" value="EAL_dom"/>
</dbReference>
<dbReference type="SMART" id="SM00052">
    <property type="entry name" value="EAL"/>
    <property type="match status" value="1"/>
</dbReference>
<dbReference type="PROSITE" id="PS50112">
    <property type="entry name" value="PAS"/>
    <property type="match status" value="1"/>
</dbReference>
<evidence type="ECO:0000259" key="2">
    <source>
        <dbReference type="PROSITE" id="PS50112"/>
    </source>
</evidence>
<dbReference type="InterPro" id="IPR029787">
    <property type="entry name" value="Nucleotide_cyclase"/>
</dbReference>
<dbReference type="Proteomes" id="UP000563050">
    <property type="component" value="Unassembled WGS sequence"/>
</dbReference>
<dbReference type="InterPro" id="IPR050706">
    <property type="entry name" value="Cyclic-di-GMP_PDE-like"/>
</dbReference>
<dbReference type="InterPro" id="IPR035919">
    <property type="entry name" value="EAL_sf"/>
</dbReference>
<dbReference type="InterPro" id="IPR000014">
    <property type="entry name" value="PAS"/>
</dbReference>
<dbReference type="CDD" id="cd00130">
    <property type="entry name" value="PAS"/>
    <property type="match status" value="1"/>
</dbReference>
<dbReference type="InterPro" id="IPR000160">
    <property type="entry name" value="GGDEF_dom"/>
</dbReference>
<dbReference type="SUPFAM" id="SSF141868">
    <property type="entry name" value="EAL domain-like"/>
    <property type="match status" value="1"/>
</dbReference>
<dbReference type="PANTHER" id="PTHR33121">
    <property type="entry name" value="CYCLIC DI-GMP PHOSPHODIESTERASE PDEF"/>
    <property type="match status" value="1"/>
</dbReference>
<dbReference type="Pfam" id="PF08448">
    <property type="entry name" value="PAS_4"/>
    <property type="match status" value="1"/>
</dbReference>
<organism evidence="5 6">
    <name type="scientific">Halomonas fontilapidosi</name>
    <dbReference type="NCBI Taxonomy" id="616675"/>
    <lineage>
        <taxon>Bacteria</taxon>
        <taxon>Pseudomonadati</taxon>
        <taxon>Pseudomonadota</taxon>
        <taxon>Gammaproteobacteria</taxon>
        <taxon>Oceanospirillales</taxon>
        <taxon>Halomonadaceae</taxon>
        <taxon>Halomonas</taxon>
    </lineage>
</organism>
<dbReference type="Gene3D" id="3.20.20.450">
    <property type="entry name" value="EAL domain"/>
    <property type="match status" value="1"/>
</dbReference>
<feature type="domain" description="PAS" evidence="2">
    <location>
        <begin position="33"/>
        <end position="73"/>
    </location>
</feature>
<protein>
    <submittedName>
        <fullName evidence="5">Diguanylate cyclase (GGDEF)-like protein</fullName>
    </submittedName>
</protein>
<reference evidence="5 6" key="1">
    <citation type="submission" date="2020-08" db="EMBL/GenBank/DDBJ databases">
        <title>Genomic Encyclopedia of Type Strains, Phase III (KMG-III): the genomes of soil and plant-associated and newly described type strains.</title>
        <authorList>
            <person name="Whitman W."/>
        </authorList>
    </citation>
    <scope>NUCLEOTIDE SEQUENCE [LARGE SCALE GENOMIC DNA]</scope>
    <source>
        <strain evidence="5 6">CECT 7341</strain>
    </source>
</reference>
<dbReference type="RefSeq" id="WP_183313167.1">
    <property type="nucleotide sequence ID" value="NZ_JACHXQ010000001.1"/>
</dbReference>
<dbReference type="SMART" id="SM00267">
    <property type="entry name" value="GGDEF"/>
    <property type="match status" value="1"/>
</dbReference>
<evidence type="ECO:0000256" key="1">
    <source>
        <dbReference type="SAM" id="MobiDB-lite"/>
    </source>
</evidence>
<name>A0A7W5GXY0_9GAMM</name>
<dbReference type="Gene3D" id="3.30.70.270">
    <property type="match status" value="1"/>
</dbReference>
<keyword evidence="6" id="KW-1185">Reference proteome</keyword>
<dbReference type="CDD" id="cd01948">
    <property type="entry name" value="EAL"/>
    <property type="match status" value="1"/>
</dbReference>
<dbReference type="Pfam" id="PF00990">
    <property type="entry name" value="GGDEF"/>
    <property type="match status" value="1"/>
</dbReference>
<dbReference type="SUPFAM" id="SSF55785">
    <property type="entry name" value="PYP-like sensor domain (PAS domain)"/>
    <property type="match status" value="1"/>
</dbReference>
<dbReference type="PANTHER" id="PTHR33121:SF70">
    <property type="entry name" value="SIGNALING PROTEIN YKOW"/>
    <property type="match status" value="1"/>
</dbReference>
<evidence type="ECO:0000259" key="3">
    <source>
        <dbReference type="PROSITE" id="PS50883"/>
    </source>
</evidence>
<comment type="caution">
    <text evidence="5">The sequence shown here is derived from an EMBL/GenBank/DDBJ whole genome shotgun (WGS) entry which is preliminary data.</text>
</comment>
<dbReference type="CDD" id="cd01949">
    <property type="entry name" value="GGDEF"/>
    <property type="match status" value="1"/>
</dbReference>
<dbReference type="InterPro" id="IPR043128">
    <property type="entry name" value="Rev_trsase/Diguanyl_cyclase"/>
</dbReference>
<feature type="domain" description="EAL" evidence="3">
    <location>
        <begin position="318"/>
        <end position="578"/>
    </location>
</feature>
<dbReference type="SUPFAM" id="SSF55073">
    <property type="entry name" value="Nucleotide cyclase"/>
    <property type="match status" value="1"/>
</dbReference>
<dbReference type="EMBL" id="JACHXQ010000001">
    <property type="protein sequence ID" value="MBB3182884.1"/>
    <property type="molecule type" value="Genomic_DNA"/>
</dbReference>
<evidence type="ECO:0000259" key="4">
    <source>
        <dbReference type="PROSITE" id="PS50887"/>
    </source>
</evidence>
<dbReference type="PROSITE" id="PS50887">
    <property type="entry name" value="GGDEF"/>
    <property type="match status" value="1"/>
</dbReference>
<dbReference type="Pfam" id="PF00563">
    <property type="entry name" value="EAL"/>
    <property type="match status" value="1"/>
</dbReference>
<dbReference type="GO" id="GO:0071111">
    <property type="term" value="F:cyclic-guanylate-specific phosphodiesterase activity"/>
    <property type="evidence" value="ECO:0007669"/>
    <property type="project" value="InterPro"/>
</dbReference>
<feature type="region of interest" description="Disordered" evidence="1">
    <location>
        <begin position="1"/>
        <end position="21"/>
    </location>
</feature>
<dbReference type="InterPro" id="IPR035965">
    <property type="entry name" value="PAS-like_dom_sf"/>
</dbReference>
<gene>
    <name evidence="5" type="ORF">FHR95_000408</name>
</gene>
<dbReference type="InterPro" id="IPR013656">
    <property type="entry name" value="PAS_4"/>
</dbReference>
<accession>A0A7W5GXY0</accession>
<sequence>MSDDGAGLPPHPPSGNGEVDNSALTYHPAVLARLAVEHAPMALVVLDAQGRVLWANPGFLELVGAAEEVLVNKPLTDKVRMVSWLPIPNQRNAESVSQQWQRIWLASEGIESPKIVLMAEVSPESAPAGVARMLAFVDLRAGQAGELPPTADPHTGLASQWVFEDRMRHAMDRADRHDQCLAVLLIRLDRAEDVRQVYGEPVMQTLLPQISRRLMGTLRTEDSVAYLGDDHWGVLIEHPVSPESLQAAALRCLEAMEAPFKQGRPPLLLTLSIGIAMYPDDGNSTEQLMANAGQALSRASPASHVFHDRSIKRMLSQRMALRSCLQEALLFPDRHFVVVYQPQVDLASGCCVGVEALVRWRHPQRGVLQPVDFLPLVAEMAQMVRLDRWVIEQVIAQHQRWQSEGALSADLRISINLDASLLEPSAFDGRPLDRFLRGMADDLGWLSLEVDGWVLSEQVEGHSLLLRRLARMGVQLVADKLGGGHLDLVRLAMLPIARGKIERELVHGLTDSSAFARQALGALSQCLTALQIDSIVVGVETAEQLKVAQQKGVDQVQGNLLGSPMAACELAVWLGRLPGLKVLPKP</sequence>
<proteinExistence type="predicted"/>